<reference evidence="10 11" key="1">
    <citation type="submission" date="2019-10" db="EMBL/GenBank/DDBJ databases">
        <title>Alkalibaculum tamaniensis sp.nov., a new alkaliphilic acetogen, isolated on methoxylated aromatics from a mud volcano.</title>
        <authorList>
            <person name="Khomyakova M.A."/>
            <person name="Merkel A.Y."/>
            <person name="Bonch-Osmolovskaya E.A."/>
            <person name="Slobodkin A.I."/>
        </authorList>
    </citation>
    <scope>NUCLEOTIDE SEQUENCE [LARGE SCALE GENOMIC DNA]</scope>
    <source>
        <strain evidence="10 11">M08DMB</strain>
    </source>
</reference>
<feature type="binding site" evidence="8">
    <location>
        <position position="103"/>
    </location>
    <ligand>
        <name>Zn(2+)</name>
        <dbReference type="ChEBI" id="CHEBI:29105"/>
    </ligand>
</feature>
<dbReference type="GO" id="GO:1900376">
    <property type="term" value="P:regulation of secondary metabolite biosynthetic process"/>
    <property type="evidence" value="ECO:0007669"/>
    <property type="project" value="TreeGrafter"/>
</dbReference>
<evidence type="ECO:0000256" key="2">
    <source>
        <dbReference type="ARBA" id="ARBA00022491"/>
    </source>
</evidence>
<evidence type="ECO:0000256" key="7">
    <source>
        <dbReference type="ARBA" id="ARBA00023163"/>
    </source>
</evidence>
<dbReference type="PANTHER" id="PTHR33202">
    <property type="entry name" value="ZINC UPTAKE REGULATION PROTEIN"/>
    <property type="match status" value="1"/>
</dbReference>
<dbReference type="InterPro" id="IPR036388">
    <property type="entry name" value="WH-like_DNA-bd_sf"/>
</dbReference>
<gene>
    <name evidence="10" type="ORF">GC105_10955</name>
</gene>
<dbReference type="GO" id="GO:0008270">
    <property type="term" value="F:zinc ion binding"/>
    <property type="evidence" value="ECO:0007669"/>
    <property type="project" value="TreeGrafter"/>
</dbReference>
<evidence type="ECO:0000313" key="11">
    <source>
        <dbReference type="Proteomes" id="UP000440004"/>
    </source>
</evidence>
<name>A0A6A7KAU8_9FIRM</name>
<feature type="binding site" evidence="8">
    <location>
        <position position="140"/>
    </location>
    <ligand>
        <name>Zn(2+)</name>
        <dbReference type="ChEBI" id="CHEBI:29105"/>
    </ligand>
</feature>
<evidence type="ECO:0000256" key="8">
    <source>
        <dbReference type="PIRSR" id="PIRSR602481-1"/>
    </source>
</evidence>
<dbReference type="InterPro" id="IPR002481">
    <property type="entry name" value="FUR"/>
</dbReference>
<evidence type="ECO:0000256" key="3">
    <source>
        <dbReference type="ARBA" id="ARBA00022723"/>
    </source>
</evidence>
<feature type="binding site" evidence="9">
    <location>
        <position position="132"/>
    </location>
    <ligand>
        <name>Fe cation</name>
        <dbReference type="ChEBI" id="CHEBI:24875"/>
    </ligand>
</feature>
<dbReference type="GO" id="GO:0000976">
    <property type="term" value="F:transcription cis-regulatory region binding"/>
    <property type="evidence" value="ECO:0007669"/>
    <property type="project" value="TreeGrafter"/>
</dbReference>
<protein>
    <submittedName>
        <fullName evidence="10">Transcriptional repressor</fullName>
    </submittedName>
</protein>
<comment type="cofactor">
    <cofactor evidence="9">
        <name>Mn(2+)</name>
        <dbReference type="ChEBI" id="CHEBI:29035"/>
    </cofactor>
    <cofactor evidence="9">
        <name>Fe(2+)</name>
        <dbReference type="ChEBI" id="CHEBI:29033"/>
    </cofactor>
    <text evidence="9">Binds 1 Mn(2+) or Fe(2+) ion per subunit.</text>
</comment>
<dbReference type="EMBL" id="WHNX01000016">
    <property type="protein sequence ID" value="MPW26307.1"/>
    <property type="molecule type" value="Genomic_DNA"/>
</dbReference>
<dbReference type="SUPFAM" id="SSF46785">
    <property type="entry name" value="Winged helix' DNA-binding domain"/>
    <property type="match status" value="1"/>
</dbReference>
<keyword evidence="4 8" id="KW-0862">Zinc</keyword>
<comment type="similarity">
    <text evidence="1">Belongs to the Fur family.</text>
</comment>
<keyword evidence="11" id="KW-1185">Reference proteome</keyword>
<dbReference type="GO" id="GO:0003700">
    <property type="term" value="F:DNA-binding transcription factor activity"/>
    <property type="evidence" value="ECO:0007669"/>
    <property type="project" value="InterPro"/>
</dbReference>
<dbReference type="GO" id="GO:0045892">
    <property type="term" value="P:negative regulation of DNA-templated transcription"/>
    <property type="evidence" value="ECO:0007669"/>
    <property type="project" value="TreeGrafter"/>
</dbReference>
<dbReference type="PANTHER" id="PTHR33202:SF7">
    <property type="entry name" value="FERRIC UPTAKE REGULATION PROTEIN"/>
    <property type="match status" value="1"/>
</dbReference>
<keyword evidence="5" id="KW-0805">Transcription regulation</keyword>
<dbReference type="FunFam" id="1.10.10.10:FF:000051">
    <property type="entry name" value="Fur family transcriptional regulator"/>
    <property type="match status" value="1"/>
</dbReference>
<dbReference type="Pfam" id="PF01475">
    <property type="entry name" value="FUR"/>
    <property type="match status" value="1"/>
</dbReference>
<evidence type="ECO:0000256" key="6">
    <source>
        <dbReference type="ARBA" id="ARBA00023125"/>
    </source>
</evidence>
<evidence type="ECO:0000256" key="4">
    <source>
        <dbReference type="ARBA" id="ARBA00022833"/>
    </source>
</evidence>
<dbReference type="RefSeq" id="WP_152804690.1">
    <property type="nucleotide sequence ID" value="NZ_WHNX01000016.1"/>
</dbReference>
<evidence type="ECO:0000256" key="9">
    <source>
        <dbReference type="PIRSR" id="PIRSR602481-2"/>
    </source>
</evidence>
<keyword evidence="9" id="KW-0408">Iron</keyword>
<sequence>MSTTLERLIFLMKNKGYKLTPQRRYILDAVMENNESHLSIDEIYTVVKQTCPEIGIATIYRTVQMLEEIGVLTKHHFDDGCSRYELADDSKRHNHHHLVCVICGKVIEIQDNYFDELEQHIEKDKNFTITNHTVTFYGKCEICK</sequence>
<accession>A0A6A7KAU8</accession>
<evidence type="ECO:0000256" key="1">
    <source>
        <dbReference type="ARBA" id="ARBA00007957"/>
    </source>
</evidence>
<keyword evidence="2" id="KW-0678">Repressor</keyword>
<feature type="binding site" evidence="8">
    <location>
        <position position="100"/>
    </location>
    <ligand>
        <name>Zn(2+)</name>
        <dbReference type="ChEBI" id="CHEBI:29105"/>
    </ligand>
</feature>
<proteinExistence type="inferred from homology"/>
<dbReference type="InterPro" id="IPR043135">
    <property type="entry name" value="Fur_C"/>
</dbReference>
<feature type="binding site" evidence="8">
    <location>
        <position position="143"/>
    </location>
    <ligand>
        <name>Zn(2+)</name>
        <dbReference type="ChEBI" id="CHEBI:29105"/>
    </ligand>
</feature>
<dbReference type="Proteomes" id="UP000440004">
    <property type="component" value="Unassembled WGS sequence"/>
</dbReference>
<dbReference type="CDD" id="cd07153">
    <property type="entry name" value="Fur_like"/>
    <property type="match status" value="1"/>
</dbReference>
<dbReference type="Gene3D" id="1.10.10.10">
    <property type="entry name" value="Winged helix-like DNA-binding domain superfamily/Winged helix DNA-binding domain"/>
    <property type="match status" value="1"/>
</dbReference>
<evidence type="ECO:0000256" key="5">
    <source>
        <dbReference type="ARBA" id="ARBA00023015"/>
    </source>
</evidence>
<organism evidence="10 11">
    <name type="scientific">Alkalibaculum sporogenes</name>
    <dbReference type="NCBI Taxonomy" id="2655001"/>
    <lineage>
        <taxon>Bacteria</taxon>
        <taxon>Bacillati</taxon>
        <taxon>Bacillota</taxon>
        <taxon>Clostridia</taxon>
        <taxon>Eubacteriales</taxon>
        <taxon>Eubacteriaceae</taxon>
        <taxon>Alkalibaculum</taxon>
    </lineage>
</organism>
<dbReference type="Gene3D" id="3.30.1490.190">
    <property type="match status" value="1"/>
</dbReference>
<keyword evidence="6" id="KW-0238">DNA-binding</keyword>
<evidence type="ECO:0000313" key="10">
    <source>
        <dbReference type="EMBL" id="MPW26307.1"/>
    </source>
</evidence>
<dbReference type="AlphaFoldDB" id="A0A6A7KAU8"/>
<keyword evidence="3 8" id="KW-0479">Metal-binding</keyword>
<keyword evidence="7" id="KW-0804">Transcription</keyword>
<comment type="caution">
    <text evidence="10">The sequence shown here is derived from an EMBL/GenBank/DDBJ whole genome shotgun (WGS) entry which is preliminary data.</text>
</comment>
<dbReference type="InterPro" id="IPR036390">
    <property type="entry name" value="WH_DNA-bd_sf"/>
</dbReference>
<comment type="cofactor">
    <cofactor evidence="8">
        <name>Zn(2+)</name>
        <dbReference type="ChEBI" id="CHEBI:29105"/>
    </cofactor>
    <text evidence="8">Binds 1 zinc ion per subunit.</text>
</comment>